<dbReference type="PANTHER" id="PTHR47396:SF1">
    <property type="entry name" value="ATP-DEPENDENT HELICASE IRC3-RELATED"/>
    <property type="match status" value="1"/>
</dbReference>
<dbReference type="Gene3D" id="3.40.50.300">
    <property type="entry name" value="P-loop containing nucleotide triphosphate hydrolases"/>
    <property type="match status" value="2"/>
</dbReference>
<dbReference type="GO" id="GO:0005829">
    <property type="term" value="C:cytosol"/>
    <property type="evidence" value="ECO:0007669"/>
    <property type="project" value="TreeGrafter"/>
</dbReference>
<feature type="domain" description="Helicase C-terminal" evidence="3">
    <location>
        <begin position="435"/>
        <end position="605"/>
    </location>
</feature>
<dbReference type="GO" id="GO:0003677">
    <property type="term" value="F:DNA binding"/>
    <property type="evidence" value="ECO:0007669"/>
    <property type="project" value="InterPro"/>
</dbReference>
<dbReference type="Pfam" id="PF04851">
    <property type="entry name" value="ResIII"/>
    <property type="match status" value="1"/>
</dbReference>
<reference evidence="5" key="1">
    <citation type="submission" date="2017-02" db="EMBL/GenBank/DDBJ databases">
        <authorList>
            <person name="Varghese N."/>
            <person name="Submissions S."/>
        </authorList>
    </citation>
    <scope>NUCLEOTIDE SEQUENCE [LARGE SCALE GENOMIC DNA]</scope>
    <source>
        <strain evidence="5">DSM 15739</strain>
    </source>
</reference>
<keyword evidence="4" id="KW-0347">Helicase</keyword>
<dbReference type="InterPro" id="IPR058403">
    <property type="entry name" value="DUF8090"/>
</dbReference>
<dbReference type="Pfam" id="PF11907">
    <property type="entry name" value="DUF3427"/>
    <property type="match status" value="1"/>
</dbReference>
<dbReference type="SMART" id="SM00490">
    <property type="entry name" value="HELICc"/>
    <property type="match status" value="1"/>
</dbReference>
<keyword evidence="4" id="KW-0067">ATP-binding</keyword>
<dbReference type="PROSITE" id="PS50035">
    <property type="entry name" value="PLD"/>
    <property type="match status" value="1"/>
</dbReference>
<protein>
    <submittedName>
        <fullName evidence="4">Helicase conserved C-terminal domain-containing protein</fullName>
    </submittedName>
</protein>
<accession>A0A1T4JJJ0</accession>
<dbReference type="CDD" id="cd18032">
    <property type="entry name" value="DEXHc_RE_I_III_res"/>
    <property type="match status" value="1"/>
</dbReference>
<dbReference type="Gene3D" id="3.30.870.10">
    <property type="entry name" value="Endonuclease Chain A"/>
    <property type="match status" value="1"/>
</dbReference>
<evidence type="ECO:0000259" key="3">
    <source>
        <dbReference type="PROSITE" id="PS51194"/>
    </source>
</evidence>
<dbReference type="PANTHER" id="PTHR47396">
    <property type="entry name" value="TYPE I RESTRICTION ENZYME ECOKI R PROTEIN"/>
    <property type="match status" value="1"/>
</dbReference>
<dbReference type="EMBL" id="FUWO01000001">
    <property type="protein sequence ID" value="SJZ30311.1"/>
    <property type="molecule type" value="Genomic_DNA"/>
</dbReference>
<evidence type="ECO:0000259" key="1">
    <source>
        <dbReference type="PROSITE" id="PS50035"/>
    </source>
</evidence>
<dbReference type="InterPro" id="IPR006935">
    <property type="entry name" value="Helicase/UvrB_N"/>
</dbReference>
<dbReference type="CDD" id="cd09204">
    <property type="entry name" value="PLDc_N_DEXD_b2"/>
    <property type="match status" value="1"/>
</dbReference>
<dbReference type="OrthoDB" id="9802848at2"/>
<proteinExistence type="predicted"/>
<keyword evidence="4" id="KW-0547">Nucleotide-binding</keyword>
<dbReference type="InterPro" id="IPR021835">
    <property type="entry name" value="DUF3427"/>
</dbReference>
<dbReference type="SMART" id="SM00487">
    <property type="entry name" value="DEXDc"/>
    <property type="match status" value="1"/>
</dbReference>
<dbReference type="AlphaFoldDB" id="A0A1T4JJJ0"/>
<dbReference type="SUPFAM" id="SSF52540">
    <property type="entry name" value="P-loop containing nucleoside triphosphate hydrolases"/>
    <property type="match status" value="1"/>
</dbReference>
<dbReference type="InterPro" id="IPR014001">
    <property type="entry name" value="Helicase_ATP-bd"/>
</dbReference>
<dbReference type="InterPro" id="IPR001736">
    <property type="entry name" value="PLipase_D/transphosphatidylase"/>
</dbReference>
<keyword evidence="4" id="KW-0378">Hydrolase</keyword>
<dbReference type="InterPro" id="IPR025202">
    <property type="entry name" value="PLD-like_dom"/>
</dbReference>
<dbReference type="InterPro" id="IPR001650">
    <property type="entry name" value="Helicase_C-like"/>
</dbReference>
<dbReference type="SUPFAM" id="SSF56024">
    <property type="entry name" value="Phospholipase D/nuclease"/>
    <property type="match status" value="1"/>
</dbReference>
<dbReference type="PROSITE" id="PS51192">
    <property type="entry name" value="HELICASE_ATP_BIND_1"/>
    <property type="match status" value="1"/>
</dbReference>
<dbReference type="GO" id="GO:0016787">
    <property type="term" value="F:hydrolase activity"/>
    <property type="evidence" value="ECO:0007669"/>
    <property type="project" value="InterPro"/>
</dbReference>
<dbReference type="Proteomes" id="UP000189941">
    <property type="component" value="Unassembled WGS sequence"/>
</dbReference>
<name>A0A1T4JJJ0_9LACT</name>
<organism evidence="4 5">
    <name type="scientific">Globicatella sulfidifaciens DSM 15739</name>
    <dbReference type="NCBI Taxonomy" id="1121925"/>
    <lineage>
        <taxon>Bacteria</taxon>
        <taxon>Bacillati</taxon>
        <taxon>Bacillota</taxon>
        <taxon>Bacilli</taxon>
        <taxon>Lactobacillales</taxon>
        <taxon>Aerococcaceae</taxon>
        <taxon>Globicatella</taxon>
    </lineage>
</organism>
<evidence type="ECO:0000313" key="5">
    <source>
        <dbReference type="Proteomes" id="UP000189941"/>
    </source>
</evidence>
<evidence type="ECO:0000313" key="4">
    <source>
        <dbReference type="EMBL" id="SJZ30311.1"/>
    </source>
</evidence>
<feature type="domain" description="Helicase ATP-binding" evidence="2">
    <location>
        <begin position="238"/>
        <end position="390"/>
    </location>
</feature>
<feature type="domain" description="PLD phosphodiesterase" evidence="1">
    <location>
        <begin position="121"/>
        <end position="151"/>
    </location>
</feature>
<gene>
    <name evidence="4" type="ORF">SAMN02746011_00028</name>
</gene>
<dbReference type="PROSITE" id="PS51194">
    <property type="entry name" value="HELICASE_CTER"/>
    <property type="match status" value="1"/>
</dbReference>
<dbReference type="STRING" id="1121925.SAMN02746011_00028"/>
<evidence type="ECO:0000259" key="2">
    <source>
        <dbReference type="PROSITE" id="PS51192"/>
    </source>
</evidence>
<sequence>MTNDQNLFTQELSSSIHYGFIDANHFTSGIYSPKLILNKPEIGQYVLTDIQEELDKCLSFAFSVAFISKAGIAMLKSQLADLADKNIKGKLLISPYLGFNDPNAMRELLKLKNVQVRITKESKNMHAKCYIFNHGLEQVAMVGSSNLTHTAMKINYEWNIKLTSSENGDLLYQTQQEFNQLWDDSVELNEAVIEQYSQFRNQVFTTKRPDLIEEELAPFKTDITPNAMQNAALQGLRKVRMGGAKRALVISATGTGKTYLSAFDVKQFQPDRFLFVVHREQILQKALKDYQKVLAFEDNDATIYRSGDTLGSHRFVFATIQTLSRDENLNRFASNTFDYILIDEVHKAGAPTYQKIINHFEPDFLLGMTATPERTDEFNIYELFDYNIAYEIRLQEALAENMLCPFMYYGVKDIYVDGELINDKTNTNILISDQRVEHILDKINYYSIAGVATKGLIFCSNKFEAHELSNKLNLKGKRTIALTGENTQEERQAAVEKLEQGVYEYILTVDIFNEGIDIPSVNQVVMLRNTQSSIIFVQQLGRGLRKYPEKEFVTVIDFIGNYSNNFLIPIALFGDQSMNKDNYQRKLINRNQVSGITTINFEEVAKEQVFNSIQKTNLSKLGILREKYIEMKQKLGRIPRLNDFIYYDSIDPIVFFERFKHFVEAINKFEKEDIISLTANEDNFLCFLSLELANGKRKDELLLIKSLMDHQQVTFEQFADLLAEHGIEWNSKRKKSIERILTLQFYKSNKSAKYGHPIIEVHPTGYQLTERITQVISNMDVLQQVQDIIDTGLMRNDRYLPGELKIGEKYSRADVCRLLYWDSDDSSTMYGYLAKHQTCPIFVTYHKDEITNKTTLYHDAFINEQKFHWYTRADRTLRSPEVQKIIESQQRQIALHLFVKKEDAEGSDFYYLGPVQYEKGSAQETKMPLTNKSVVTMTLNLDQKVSYALYRYLIHK</sequence>
<keyword evidence="5" id="KW-1185">Reference proteome</keyword>
<dbReference type="InterPro" id="IPR027417">
    <property type="entry name" value="P-loop_NTPase"/>
</dbReference>
<dbReference type="Pfam" id="PF26350">
    <property type="entry name" value="DUF8090"/>
    <property type="match status" value="1"/>
</dbReference>
<dbReference type="Pfam" id="PF13091">
    <property type="entry name" value="PLDc_2"/>
    <property type="match status" value="1"/>
</dbReference>
<dbReference type="RefSeq" id="WP_078754919.1">
    <property type="nucleotide sequence ID" value="NZ_FUWO01000001.1"/>
</dbReference>
<dbReference type="CDD" id="cd18799">
    <property type="entry name" value="SF2_C_EcoAI-like"/>
    <property type="match status" value="1"/>
</dbReference>
<dbReference type="GO" id="GO:0004386">
    <property type="term" value="F:helicase activity"/>
    <property type="evidence" value="ECO:0007669"/>
    <property type="project" value="UniProtKB-KW"/>
</dbReference>
<dbReference type="Pfam" id="PF00271">
    <property type="entry name" value="Helicase_C"/>
    <property type="match status" value="1"/>
</dbReference>
<dbReference type="InterPro" id="IPR050742">
    <property type="entry name" value="Helicase_Restrict-Modif_Enz"/>
</dbReference>
<dbReference type="GO" id="GO:0005524">
    <property type="term" value="F:ATP binding"/>
    <property type="evidence" value="ECO:0007669"/>
    <property type="project" value="InterPro"/>
</dbReference>
<dbReference type="GO" id="GO:0006793">
    <property type="term" value="P:phosphorus metabolic process"/>
    <property type="evidence" value="ECO:0007669"/>
    <property type="project" value="UniProtKB-ARBA"/>
</dbReference>